<dbReference type="InterPro" id="IPR026444">
    <property type="entry name" value="Secre_tail"/>
</dbReference>
<dbReference type="InterPro" id="IPR013320">
    <property type="entry name" value="ConA-like_dom_sf"/>
</dbReference>
<sequence length="1892" mass="213656">MKKLLLLNYLLPFLSFLLIGEIANAQVPIQHLSSIRSYESVITDESGKVIKWTDLSGNNNHATPRSGDVIFPSSSISSGKQIGLDFGNARNYLRLFNGIKTDAWLDFSGEAIDNTGFSILVAFSVAEIVDGNNDLVGNNSSIEKNGFGIRYKSNGEFEIYLGKVSMIVPGAKVKEGESIVVACNYNKLTEELVFWDSKNLLTHTLSIPPSDFTLAEFNIGSANNYARYFIGNVGEVKVYDEALTSETFKYEYSKLRDYWCGIPLPIEVVGAQGTIETRSFDLSQEQVATAKQLWLQINNLSYENKVSVKINNGSWYNLNHESVIMQSQEKARGGMQHGGFNTIRLSIPTQNLSVGENTFYFKFNHSDAISNGFRVIDFNLLDENKARLLEEDFFTKVAPIDWVGPYTDEQSIAEGETLWREGNLWSNYLEEGQKGFWYGYELQAHQPLSAKCADCHTQDGRDLELFSYSNKSIIERAKFHNLSENEGRKIASYIRSLSGTHDNINRHGRPWNPPYQPGPSLKGKSIDYWAAGAGLDAVLDHDSDMLEYMFPNGVNESSVKDYFDADKFEDRTVLPLAIQFPDWKHWLPMVHPKDAFNKDNFYNQTYDEVKNAEFIKEGGEKITRNPDAAYEILRDHLLSLPKLGDGISINLSAMSDEAIDELKYYHETFRWNYRYFQAQGATDLDPNANVDHWRTKVGKGLNALSDDIGQELAATSLARLMAVKNFEFMQEFNLQDKAPDHILAEDNPNPRQWFHGDSKHVFEVPAHMTGCVDGDCLTFDGQPNATGEYESSVWYHLQSILAGGEGEQWWNGPVDYNYQPEFILLSSHSSGIYDVLRYYHSLASLYQIKTWSGDLNPNDGYGFRIRVQGPWYFFGKEPDAQRSQFKGFSPGYWPSLLDEVYPGLGKWVIEALLTEFLEAVKKHDLSTWKRWDGINNTDASQYLDPIAKSEVIDITLNDGDPIFSELDPSAPLYADHMYWSIQQAIKFGVDCSIVQEMIDWSTEAWPNIDWSFDLTPHLQLQLPNNAKFFNEINVVKAVVSSEGVSPEYIWEVNGNAVSYYGKELPKNFLHAGDSIVCHFTSNASCLTSFSVSDTIVIPNDITILSKINEGEWQPINNTLACIGDEITYKLELEIDPILWLDAYQISNSTLEDGAEVRTWENKATGLQNASILNESAIPVYSSHAFRGKPAVVFGKDKVSSGLKLIEASETDFLEEDWTIFVVHTIDNVDNWSNTIGNKNGLTEDGFFYRVSKTGQEALSGGFTTLNSGPNLFPMSKVSVLSKKGLQLQSYNNGQLEHDFEINADDRLSNQNALMLGQISVGKNQARYHDGLISEVIIFDRKLNDSQRELVEAYLSYKWELDGTLSLQNGYHRNSPLDVTITTPIQDVLPLNQFINEQKYVIIDNNSFGNLVVNYNSSDTDGTTYQIKKNGNELDNIISYSLNNNSDYYATAVDVFGGDQITLSANVNLKDNYFWRSPNGQEQPMNTSLSWQAIDNDSWDGQWELVIQNSCGAGETIIPFDLNVYTSESELFQYGKVTFNQLEPDTWTQVNFTNPLVQTPVVTLGPLSFNGSDPSTYRIRNCTENGFEIQIREWDYLNRIHNKEVLYFLAVVPALNSFGNLKIDKGELTVNDSWQTYNFEGSFINPPVVLTNVVSDNENKTKVIQIRNVTPIGFDYKLIGQESTIEAITAEQMHFIAIEKGESAIGDNYIDAGYIENTVNSTWSTFNFPTKVTEAGLFGNAQTTNDVEPYSLRYKELTNENVQFFLQEEKSLDSEILHASEDIGWVRFKESNTSTSAERVVQKNEEIVASLNEVEEDFKLYPVPVISELNIVSEKIITSYQIFDVVGTTIDSNQNFKKSSTLKIDMMNMKSGVYIIMVGFINGDQAVKKFFKQ</sequence>
<feature type="domain" description="Secretion system C-terminal sorting" evidence="2">
    <location>
        <begin position="1819"/>
        <end position="1889"/>
    </location>
</feature>
<evidence type="ECO:0000259" key="1">
    <source>
        <dbReference type="Pfam" id="PF14683"/>
    </source>
</evidence>
<evidence type="ECO:0000313" key="3">
    <source>
        <dbReference type="EMBL" id="QWG10248.1"/>
    </source>
</evidence>
<proteinExistence type="predicted"/>
<dbReference type="InterPro" id="IPR029411">
    <property type="entry name" value="RG-lyase_III"/>
</dbReference>
<dbReference type="SUPFAM" id="SSF49899">
    <property type="entry name" value="Concanavalin A-like lectins/glucanases"/>
    <property type="match status" value="2"/>
</dbReference>
<organism evidence="3 4">
    <name type="scientific">Flammeovirga kamogawensis</name>
    <dbReference type="NCBI Taxonomy" id="373891"/>
    <lineage>
        <taxon>Bacteria</taxon>
        <taxon>Pseudomonadati</taxon>
        <taxon>Bacteroidota</taxon>
        <taxon>Cytophagia</taxon>
        <taxon>Cytophagales</taxon>
        <taxon>Flammeovirgaceae</taxon>
        <taxon>Flammeovirga</taxon>
    </lineage>
</organism>
<dbReference type="EMBL" id="CP076129">
    <property type="protein sequence ID" value="QWG10248.1"/>
    <property type="molecule type" value="Genomic_DNA"/>
</dbReference>
<accession>A0ABX8H3G3</accession>
<keyword evidence="4" id="KW-1185">Reference proteome</keyword>
<evidence type="ECO:0000259" key="2">
    <source>
        <dbReference type="Pfam" id="PF18962"/>
    </source>
</evidence>
<dbReference type="Proteomes" id="UP000682802">
    <property type="component" value="Chromosome 2"/>
</dbReference>
<protein>
    <recommendedName>
        <fullName evidence="5">T9SS type A sorting domain-containing protein</fullName>
    </recommendedName>
</protein>
<dbReference type="Pfam" id="PF14683">
    <property type="entry name" value="CBM-like"/>
    <property type="match status" value="1"/>
</dbReference>
<feature type="domain" description="Rhamnogalacturonan lyase" evidence="1">
    <location>
        <begin position="209"/>
        <end position="364"/>
    </location>
</feature>
<name>A0ABX8H3G3_9BACT</name>
<dbReference type="Pfam" id="PF18962">
    <property type="entry name" value="Por_Secre_tail"/>
    <property type="match status" value="1"/>
</dbReference>
<dbReference type="Gene3D" id="2.60.120.200">
    <property type="match status" value="1"/>
</dbReference>
<gene>
    <name evidence="3" type="ORF">KM029_21435</name>
</gene>
<evidence type="ECO:0008006" key="5">
    <source>
        <dbReference type="Google" id="ProtNLM"/>
    </source>
</evidence>
<dbReference type="RefSeq" id="WP_144075855.1">
    <property type="nucleotide sequence ID" value="NZ_CP076129.1"/>
</dbReference>
<evidence type="ECO:0000313" key="4">
    <source>
        <dbReference type="Proteomes" id="UP000682802"/>
    </source>
</evidence>
<reference evidence="3 4" key="1">
    <citation type="submission" date="2021-05" db="EMBL/GenBank/DDBJ databases">
        <title>Comparative genomic studies on the polysaccharide-degrading batcterial strains of the Flammeovirga genus.</title>
        <authorList>
            <person name="Zewei F."/>
            <person name="Zheng Z."/>
            <person name="Yu L."/>
            <person name="Ruyue G."/>
            <person name="Yanhong M."/>
            <person name="Yuanyuan C."/>
            <person name="Jingyan G."/>
            <person name="Wenjun H."/>
        </authorList>
    </citation>
    <scope>NUCLEOTIDE SEQUENCE [LARGE SCALE GENOMIC DNA]</scope>
    <source>
        <strain evidence="3 4">YS10</strain>
    </source>
</reference>